<dbReference type="InterPro" id="IPR050742">
    <property type="entry name" value="Helicase_Restrict-Modif_Enz"/>
</dbReference>
<dbReference type="Gene3D" id="3.40.50.300">
    <property type="entry name" value="P-loop containing nucleotide triphosphate hydrolases"/>
    <property type="match status" value="2"/>
</dbReference>
<keyword evidence="2" id="KW-0067">ATP-binding</keyword>
<reference evidence="2 3" key="1">
    <citation type="submission" date="2016-04" db="EMBL/GenBank/DDBJ databases">
        <title>An efficient strategy for bacteriophage contamination control in bacterial fermentation.</title>
        <authorList>
            <person name="Xing S."/>
            <person name="Sun Q."/>
            <person name="An X."/>
            <person name="Mi Z."/>
            <person name="Tong Y."/>
        </authorList>
    </citation>
    <scope>NUCLEOTIDE SEQUENCE [LARGE SCALE GENOMIC DNA]</scope>
</reference>
<evidence type="ECO:0000313" key="2">
    <source>
        <dbReference type="EMBL" id="APU93273.1"/>
    </source>
</evidence>
<evidence type="ECO:0000259" key="1">
    <source>
        <dbReference type="PROSITE" id="PS51194"/>
    </source>
</evidence>
<dbReference type="EMBL" id="KX130960">
    <property type="protein sequence ID" value="APU93273.1"/>
    <property type="molecule type" value="Genomic_DNA"/>
</dbReference>
<dbReference type="PANTHER" id="PTHR47396">
    <property type="entry name" value="TYPE I RESTRICTION ENZYME ECOKI R PROTEIN"/>
    <property type="match status" value="1"/>
</dbReference>
<dbReference type="PANTHER" id="PTHR47396:SF1">
    <property type="entry name" value="ATP-DEPENDENT HELICASE IRC3-RELATED"/>
    <property type="match status" value="1"/>
</dbReference>
<dbReference type="GO" id="GO:0004386">
    <property type="term" value="F:helicase activity"/>
    <property type="evidence" value="ECO:0007669"/>
    <property type="project" value="UniProtKB-KW"/>
</dbReference>
<accession>A0A1P8DUT3</accession>
<dbReference type="PROSITE" id="PS51194">
    <property type="entry name" value="HELICASE_CTER"/>
    <property type="match status" value="1"/>
</dbReference>
<dbReference type="InterPro" id="IPR001650">
    <property type="entry name" value="Helicase_C-like"/>
</dbReference>
<evidence type="ECO:0000313" key="3">
    <source>
        <dbReference type="Proteomes" id="UP000225515"/>
    </source>
</evidence>
<proteinExistence type="predicted"/>
<keyword evidence="2" id="KW-0378">Hydrolase</keyword>
<keyword evidence="3" id="KW-1185">Reference proteome</keyword>
<organism evidence="2 3">
    <name type="scientific">Escherichia phage vB_EcoS-IME253</name>
    <dbReference type="NCBI Taxonomy" id="1933412"/>
    <lineage>
        <taxon>Viruses</taxon>
        <taxon>Duplodnaviria</taxon>
        <taxon>Heunggongvirae</taxon>
        <taxon>Uroviricota</taxon>
        <taxon>Caudoviricetes</taxon>
        <taxon>Drexlerviridae</taxon>
        <taxon>Braunvirinae</taxon>
        <taxon>Rtpvirus</taxon>
        <taxon>Rtpvirus IME253</taxon>
    </lineage>
</organism>
<dbReference type="GeneID" id="54979378"/>
<feature type="domain" description="Helicase C-terminal" evidence="1">
    <location>
        <begin position="309"/>
        <end position="461"/>
    </location>
</feature>
<protein>
    <submittedName>
        <fullName evidence="2">DNA helicase</fullName>
    </submittedName>
</protein>
<name>A0A1P8DUT3_9CAUD</name>
<keyword evidence="2" id="KW-0547">Nucleotide-binding</keyword>
<sequence length="664" mass="74993">MLPIEKLVANFDKERIKQIQKDYQFGEITPYEFQCVTFDAIGKAIGKYEAPFIADLSVSAGKTIILAMIGKRMEQLGLPYMVLSRQSEIISQNSEELRNFGIRNSVYCAGLNVKSVYYPTIVASEGTAANGLFKGLGDYVPAVIAIDECHMVDHMDIVEAEENEETFEQMSTKKGEMVFKGGVNTGLLGTGRAQYTLIITEMKRRCRERYGRELRIFGLTGSPYRNNDHIVVSNPNIRGFWRKTVIQVPTNYLVDLGFVVPTVYGEVGDLGYDLSEFAPDGSDGVKDFGKKEMDAMQEKIHQNQSMTQKIMQFAAKFMETRNAALVTCAGKRHCEEAAAALPEGVTWAIVTDSTGEKKRREILSDAVEGKYKFIFQIGCLTTGVNVPPWDTSIILRKVGSITLLIQLLGRGMRILKKKHKEMGMVKDDHVVLDFAGTLDDMAELYFDPIIEEVQDQKFKSSRKVGDKSRVCQACGYKNSPLARRCNNVIDGKRCDNFFTFRLCEDIEDPQTKSIIKKGCGEKNDIAAKNCRCCGEMLIDPNAKLSGKMYRKGDWLRVYDFKIGLTKNQSGIVASYEVMAHSGDRFRAYETFFPESDHRVCSVRWKAFCSTHIENRTEAFRIGRLRNAKMIMTNAHLFRAPLRITHRKNQKGQDIIANKSFTMED</sequence>
<dbReference type="KEGG" id="vg:54979378"/>
<dbReference type="Proteomes" id="UP000225515">
    <property type="component" value="Segment"/>
</dbReference>
<dbReference type="SUPFAM" id="SSF52540">
    <property type="entry name" value="P-loop containing nucleoside triphosphate hydrolases"/>
    <property type="match status" value="2"/>
</dbReference>
<dbReference type="RefSeq" id="YP_009789238.1">
    <property type="nucleotide sequence ID" value="NC_047810.1"/>
</dbReference>
<dbReference type="Pfam" id="PF00271">
    <property type="entry name" value="Helicase_C"/>
    <property type="match status" value="1"/>
</dbReference>
<dbReference type="InterPro" id="IPR027417">
    <property type="entry name" value="P-loop_NTPase"/>
</dbReference>
<keyword evidence="2" id="KW-0347">Helicase</keyword>